<dbReference type="Proteomes" id="UP000333828">
    <property type="component" value="Unassembled WGS sequence"/>
</dbReference>
<evidence type="ECO:0000313" key="2">
    <source>
        <dbReference type="Proteomes" id="UP000333828"/>
    </source>
</evidence>
<evidence type="ECO:0000313" key="1">
    <source>
        <dbReference type="EMBL" id="VVD72591.1"/>
    </source>
</evidence>
<accession>A0A5E4SBQ5</accession>
<gene>
    <name evidence="1" type="ORF">PIN31115_00682</name>
</gene>
<protein>
    <submittedName>
        <fullName evidence="1">Uncharacterized protein</fullName>
    </submittedName>
</protein>
<sequence>MLRIPGMAFELDAFVCPYFRTFASGIPAMLDCAA</sequence>
<keyword evidence="2" id="KW-1185">Reference proteome</keyword>
<name>A0A5E4SBQ5_9BURK</name>
<reference evidence="1 2" key="1">
    <citation type="submission" date="2019-08" db="EMBL/GenBank/DDBJ databases">
        <authorList>
            <person name="Peeters C."/>
        </authorList>
    </citation>
    <scope>NUCLEOTIDE SEQUENCE [LARGE SCALE GENOMIC DNA]</scope>
    <source>
        <strain evidence="1 2">LMG 31115</strain>
    </source>
</reference>
<dbReference type="EMBL" id="CABPSI010000001">
    <property type="protein sequence ID" value="VVD72591.1"/>
    <property type="molecule type" value="Genomic_DNA"/>
</dbReference>
<dbReference type="AlphaFoldDB" id="A0A5E4SBQ5"/>
<organism evidence="1 2">
    <name type="scientific">Pandoraea iniqua</name>
    <dbReference type="NCBI Taxonomy" id="2508288"/>
    <lineage>
        <taxon>Bacteria</taxon>
        <taxon>Pseudomonadati</taxon>
        <taxon>Pseudomonadota</taxon>
        <taxon>Betaproteobacteria</taxon>
        <taxon>Burkholderiales</taxon>
        <taxon>Burkholderiaceae</taxon>
        <taxon>Pandoraea</taxon>
    </lineage>
</organism>
<proteinExistence type="predicted"/>